<keyword evidence="8" id="KW-0966">Cell projection</keyword>
<evidence type="ECO:0000256" key="6">
    <source>
        <dbReference type="ARBA" id="ARBA00023069"/>
    </source>
</evidence>
<dbReference type="SMART" id="SM00698">
    <property type="entry name" value="MORN"/>
    <property type="match status" value="8"/>
</dbReference>
<evidence type="ECO:0000256" key="2">
    <source>
        <dbReference type="ARBA" id="ARBA00004430"/>
    </source>
</evidence>
<dbReference type="GO" id="GO:0031514">
    <property type="term" value="C:motile cilium"/>
    <property type="evidence" value="ECO:0007669"/>
    <property type="project" value="UniProtKB-SubCell"/>
</dbReference>
<name>A0AAD5SRM5_9FUNG</name>
<evidence type="ECO:0000313" key="10">
    <source>
        <dbReference type="EMBL" id="KAJ3092609.1"/>
    </source>
</evidence>
<feature type="non-terminal residue" evidence="10">
    <location>
        <position position="834"/>
    </location>
</feature>
<reference evidence="10" key="1">
    <citation type="submission" date="2020-05" db="EMBL/GenBank/DDBJ databases">
        <title>Phylogenomic resolution of chytrid fungi.</title>
        <authorList>
            <person name="Stajich J.E."/>
            <person name="Amses K."/>
            <person name="Simmons R."/>
            <person name="Seto K."/>
            <person name="Myers J."/>
            <person name="Bonds A."/>
            <person name="Quandt C.A."/>
            <person name="Barry K."/>
            <person name="Liu P."/>
            <person name="Grigoriev I."/>
            <person name="Longcore J.E."/>
            <person name="James T.Y."/>
        </authorList>
    </citation>
    <scope>NUCLEOTIDE SEQUENCE</scope>
    <source>
        <strain evidence="10">JEL0513</strain>
    </source>
</reference>
<keyword evidence="3" id="KW-0963">Cytoplasm</keyword>
<gene>
    <name evidence="10" type="primary">MORN1</name>
    <name evidence="10" type="ORF">HK100_006900</name>
</gene>
<dbReference type="GO" id="GO:0005930">
    <property type="term" value="C:axoneme"/>
    <property type="evidence" value="ECO:0007669"/>
    <property type="project" value="UniProtKB-SubCell"/>
</dbReference>
<accession>A0AAD5SRM5</accession>
<dbReference type="Gene3D" id="2.20.110.10">
    <property type="entry name" value="Histone H3 K4-specific methyltransferase SET7/9 N-terminal domain"/>
    <property type="match status" value="4"/>
</dbReference>
<evidence type="ECO:0000256" key="7">
    <source>
        <dbReference type="ARBA" id="ARBA00023212"/>
    </source>
</evidence>
<evidence type="ECO:0000256" key="1">
    <source>
        <dbReference type="ARBA" id="ARBA00004230"/>
    </source>
</evidence>
<dbReference type="Proteomes" id="UP001211907">
    <property type="component" value="Unassembled WGS sequence"/>
</dbReference>
<organism evidence="10 11">
    <name type="scientific">Physocladia obscura</name>
    <dbReference type="NCBI Taxonomy" id="109957"/>
    <lineage>
        <taxon>Eukaryota</taxon>
        <taxon>Fungi</taxon>
        <taxon>Fungi incertae sedis</taxon>
        <taxon>Chytridiomycota</taxon>
        <taxon>Chytridiomycota incertae sedis</taxon>
        <taxon>Chytridiomycetes</taxon>
        <taxon>Chytridiales</taxon>
        <taxon>Chytriomycetaceae</taxon>
        <taxon>Physocladia</taxon>
    </lineage>
</organism>
<proteinExistence type="predicted"/>
<evidence type="ECO:0000313" key="11">
    <source>
        <dbReference type="Proteomes" id="UP001211907"/>
    </source>
</evidence>
<protein>
    <submittedName>
        <fullName evidence="10">Alsin</fullName>
    </submittedName>
</protein>
<keyword evidence="7" id="KW-0206">Cytoskeleton</keyword>
<evidence type="ECO:0000256" key="4">
    <source>
        <dbReference type="ARBA" id="ARBA00022737"/>
    </source>
</evidence>
<evidence type="ECO:0000256" key="5">
    <source>
        <dbReference type="ARBA" id="ARBA00022846"/>
    </source>
</evidence>
<evidence type="ECO:0000256" key="3">
    <source>
        <dbReference type="ARBA" id="ARBA00022490"/>
    </source>
</evidence>
<evidence type="ECO:0000256" key="9">
    <source>
        <dbReference type="SAM" id="MobiDB-lite"/>
    </source>
</evidence>
<dbReference type="PANTHER" id="PTHR46613">
    <property type="entry name" value="RADIAL SPOKE HEAD 10 HOMOLOG B-RELATED"/>
    <property type="match status" value="1"/>
</dbReference>
<dbReference type="PANTHER" id="PTHR46613:SF1">
    <property type="entry name" value="RADIAL SPOKE HEAD 10 HOMOLOG B-RELATED"/>
    <property type="match status" value="1"/>
</dbReference>
<evidence type="ECO:0000256" key="8">
    <source>
        <dbReference type="ARBA" id="ARBA00023273"/>
    </source>
</evidence>
<feature type="region of interest" description="Disordered" evidence="9">
    <location>
        <begin position="696"/>
        <end position="719"/>
    </location>
</feature>
<dbReference type="AlphaFoldDB" id="A0AAD5SRM5"/>
<keyword evidence="6" id="KW-0969">Cilium</keyword>
<dbReference type="SUPFAM" id="SSF82185">
    <property type="entry name" value="Histone H3 K4-specific methyltransferase SET7/9 N-terminal domain"/>
    <property type="match status" value="2"/>
</dbReference>
<dbReference type="InterPro" id="IPR003409">
    <property type="entry name" value="MORN"/>
</dbReference>
<dbReference type="Pfam" id="PF02493">
    <property type="entry name" value="MORN"/>
    <property type="match status" value="8"/>
</dbReference>
<keyword evidence="11" id="KW-1185">Reference proteome</keyword>
<comment type="subcellular location">
    <subcellularLocation>
        <location evidence="1">Cell projection</location>
        <location evidence="1">Cilium</location>
        <location evidence="1">Flagellum</location>
    </subcellularLocation>
    <subcellularLocation>
        <location evidence="2">Cytoplasm</location>
        <location evidence="2">Cytoskeleton</location>
        <location evidence="2">Cilium axoneme</location>
    </subcellularLocation>
</comment>
<keyword evidence="4" id="KW-0677">Repeat</keyword>
<sequence length="834" mass="93335">MAEELTRLIVKSYDGGYFDQGPDVTITYSETKHEKHENSEQKRRHFNDSTPIVIIASTADTDLTKEQEISRAETSIETIFSESDPFSQPTPLLPARLFHGDGTAKFHSGHCYTGEFFKGFMHGNGVFTWSNGTVYTGSFQDNKITGVGSVFNGLRNGHGHFSSADGREYDGEWRDAKLHGYGTLVYNKSGTCFYQGQWMEGLKHGDGLMQYASGNVYTGEWQRNVKHGKGTMVWGNRHGETYDGNWENGLPHGFGAYIWPVSKSKSHQLPQHNVYRGQWMNGKRNGFGIFEYANGAKYEGEWKDNLKHGNGNCVFENGRSYIGEFRNDRPVSTVSDFQNDYPFVFSLDGLISRETNSHIIEETMKSINNVILRHTNELRNIYMQYSCSSEYIGKKQSIGTLEAKVDFNSHAMSRIQLWKFFSDCKIKEKGLSLVELDRAAVAHFKDDPLFSHLYKDPHNVSHRFIFYEFVDSILRISQLLYNSNARNNSKNNSILSSNSVSISSIDHDIAAAFSNMIKIDIIPNMKQVPNNEIIHNSDESEFREYLFKEMEILFSDRIYKLYTILSDSRPEHTVTIRMLLHFMNDAHMIDVQTGPLSIPKFIHFFEIHIPGVTSEIDTGSCNLEFELVPYEAFQSIFACLECKAAGMLHEHAYNAAMKAGTDAIVAAATAAATVEAERIEHDALASSMMLLNIESSNREGEGSISAPGDGGAGRDGKEKDDVHVDVATPAVAAASVGKKDKEKGLKKSIKDKDIQKEVVKEAKETREKELKEGVSGGQTFREVSKVTGPAASVAAADLSNHAVSMYIDPKQFINESSILEGVKPEVNVANEFSM</sequence>
<comment type="caution">
    <text evidence="10">The sequence shown here is derived from an EMBL/GenBank/DDBJ whole genome shotgun (WGS) entry which is preliminary data.</text>
</comment>
<dbReference type="EMBL" id="JADGJH010003217">
    <property type="protein sequence ID" value="KAJ3092609.1"/>
    <property type="molecule type" value="Genomic_DNA"/>
</dbReference>
<keyword evidence="5" id="KW-0282">Flagellum</keyword>